<reference evidence="1 2" key="1">
    <citation type="journal article" date="2008" name="Nature">
        <title>The genome of Laccaria bicolor provides insights into mycorrhizal symbiosis.</title>
        <authorList>
            <person name="Martin F."/>
            <person name="Aerts A."/>
            <person name="Ahren D."/>
            <person name="Brun A."/>
            <person name="Danchin E.G.J."/>
            <person name="Duchaussoy F."/>
            <person name="Gibon J."/>
            <person name="Kohler A."/>
            <person name="Lindquist E."/>
            <person name="Pereda V."/>
            <person name="Salamov A."/>
            <person name="Shapiro H.J."/>
            <person name="Wuyts J."/>
            <person name="Blaudez D."/>
            <person name="Buee M."/>
            <person name="Brokstein P."/>
            <person name="Canbaeck B."/>
            <person name="Cohen D."/>
            <person name="Courty P.E."/>
            <person name="Coutinho P.M."/>
            <person name="Delaruelle C."/>
            <person name="Detter J.C."/>
            <person name="Deveau A."/>
            <person name="DiFazio S."/>
            <person name="Duplessis S."/>
            <person name="Fraissinet-Tachet L."/>
            <person name="Lucic E."/>
            <person name="Frey-Klett P."/>
            <person name="Fourrey C."/>
            <person name="Feussner I."/>
            <person name="Gay G."/>
            <person name="Grimwood J."/>
            <person name="Hoegger P.J."/>
            <person name="Jain P."/>
            <person name="Kilaru S."/>
            <person name="Labbe J."/>
            <person name="Lin Y.C."/>
            <person name="Legue V."/>
            <person name="Le Tacon F."/>
            <person name="Marmeisse R."/>
            <person name="Melayah D."/>
            <person name="Montanini B."/>
            <person name="Muratet M."/>
            <person name="Nehls U."/>
            <person name="Niculita-Hirzel H."/>
            <person name="Oudot-Le Secq M.P."/>
            <person name="Peter M."/>
            <person name="Quesneville H."/>
            <person name="Rajashekar B."/>
            <person name="Reich M."/>
            <person name="Rouhier N."/>
            <person name="Schmutz J."/>
            <person name="Yin T."/>
            <person name="Chalot M."/>
            <person name="Henrissat B."/>
            <person name="Kuees U."/>
            <person name="Lucas S."/>
            <person name="Van de Peer Y."/>
            <person name="Podila G.K."/>
            <person name="Polle A."/>
            <person name="Pukkila P.J."/>
            <person name="Richardson P.M."/>
            <person name="Rouze P."/>
            <person name="Sanders I.R."/>
            <person name="Stajich J.E."/>
            <person name="Tunlid A."/>
            <person name="Tuskan G."/>
            <person name="Grigoriev I.V."/>
        </authorList>
    </citation>
    <scope>NUCLEOTIDE SEQUENCE [LARGE SCALE GENOMIC DNA]</scope>
    <source>
        <strain evidence="2">S238N-H82 / ATCC MYA-4686</strain>
    </source>
</reference>
<organism evidence="2">
    <name type="scientific">Laccaria bicolor (strain S238N-H82 / ATCC MYA-4686)</name>
    <name type="common">Bicoloured deceiver</name>
    <name type="synonym">Laccaria laccata var. bicolor</name>
    <dbReference type="NCBI Taxonomy" id="486041"/>
    <lineage>
        <taxon>Eukaryota</taxon>
        <taxon>Fungi</taxon>
        <taxon>Dikarya</taxon>
        <taxon>Basidiomycota</taxon>
        <taxon>Agaricomycotina</taxon>
        <taxon>Agaricomycetes</taxon>
        <taxon>Agaricomycetidae</taxon>
        <taxon>Agaricales</taxon>
        <taxon>Agaricineae</taxon>
        <taxon>Hydnangiaceae</taxon>
        <taxon>Laccaria</taxon>
    </lineage>
</organism>
<accession>B0D1D6</accession>
<dbReference type="EMBL" id="DS547095">
    <property type="protein sequence ID" value="EDR11614.1"/>
    <property type="molecule type" value="Genomic_DNA"/>
</dbReference>
<dbReference type="RefSeq" id="XP_001877511.1">
    <property type="nucleotide sequence ID" value="XM_001877476.1"/>
</dbReference>
<sequence length="53" mass="5778">MPKIAALFATLRQSGNVLDLLGFTAIIIKPSEYPYLSQSVVSPKELSTSMPRP</sequence>
<dbReference type="Proteomes" id="UP000001194">
    <property type="component" value="Unassembled WGS sequence"/>
</dbReference>
<evidence type="ECO:0000313" key="2">
    <source>
        <dbReference type="Proteomes" id="UP000001194"/>
    </source>
</evidence>
<dbReference type="KEGG" id="lbc:LACBIDRAFT_314013"/>
<dbReference type="InParanoid" id="B0D1D6"/>
<dbReference type="HOGENOM" id="CLU_3069072_0_0_1"/>
<name>B0D1D6_LACBS</name>
<protein>
    <submittedName>
        <fullName evidence="1">Predicted protein</fullName>
    </submittedName>
</protein>
<keyword evidence="2" id="KW-1185">Reference proteome</keyword>
<dbReference type="AlphaFoldDB" id="B0D1D6"/>
<proteinExistence type="predicted"/>
<dbReference type="GeneID" id="6073266"/>
<gene>
    <name evidence="1" type="ORF">LACBIDRAFT_314013</name>
</gene>
<evidence type="ECO:0000313" key="1">
    <source>
        <dbReference type="EMBL" id="EDR11614.1"/>
    </source>
</evidence>